<reference evidence="3" key="1">
    <citation type="journal article" date="2023" name="Plant J.">
        <title>The genome of the king protea, Protea cynaroides.</title>
        <authorList>
            <person name="Chang J."/>
            <person name="Duong T.A."/>
            <person name="Schoeman C."/>
            <person name="Ma X."/>
            <person name="Roodt D."/>
            <person name="Barker N."/>
            <person name="Li Z."/>
            <person name="Van de Peer Y."/>
            <person name="Mizrachi E."/>
        </authorList>
    </citation>
    <scope>NUCLEOTIDE SEQUENCE</scope>
    <source>
        <tissue evidence="3">Young leaves</tissue>
    </source>
</reference>
<organism evidence="3 4">
    <name type="scientific">Protea cynaroides</name>
    <dbReference type="NCBI Taxonomy" id="273540"/>
    <lineage>
        <taxon>Eukaryota</taxon>
        <taxon>Viridiplantae</taxon>
        <taxon>Streptophyta</taxon>
        <taxon>Embryophyta</taxon>
        <taxon>Tracheophyta</taxon>
        <taxon>Spermatophyta</taxon>
        <taxon>Magnoliopsida</taxon>
        <taxon>Proteales</taxon>
        <taxon>Proteaceae</taxon>
        <taxon>Protea</taxon>
    </lineage>
</organism>
<protein>
    <submittedName>
        <fullName evidence="3">Uncharacterized protein</fullName>
    </submittedName>
</protein>
<dbReference type="OrthoDB" id="2126698at2759"/>
<feature type="transmembrane region" description="Helical" evidence="2">
    <location>
        <begin position="15"/>
        <end position="37"/>
    </location>
</feature>
<feature type="transmembrane region" description="Helical" evidence="2">
    <location>
        <begin position="58"/>
        <end position="78"/>
    </location>
</feature>
<evidence type="ECO:0000256" key="1">
    <source>
        <dbReference type="ARBA" id="ARBA00010199"/>
    </source>
</evidence>
<dbReference type="InterPro" id="IPR002528">
    <property type="entry name" value="MATE_fam"/>
</dbReference>
<comment type="similarity">
    <text evidence="1">Belongs to the multi antimicrobial extrusion (MATE) (TC 2.A.66.1) family.</text>
</comment>
<sequence length="123" mass="13190">MMNLMAGLPDPQLETSVLAIIVNTGGLMFNNISLGLSGKASTRVSNELSVGRTQVTRVVVRSILLTAIASGTILGFPMTLFSNIWGSLFSNEENVVRYVSRTIPLLVASIFLDGFQCALTQVL</sequence>
<dbReference type="EMBL" id="JAMYWD010003028">
    <property type="protein sequence ID" value="KAJ4933734.1"/>
    <property type="molecule type" value="Genomic_DNA"/>
</dbReference>
<keyword evidence="2" id="KW-0472">Membrane</keyword>
<dbReference type="AlphaFoldDB" id="A0A9Q0GMW4"/>
<keyword evidence="4" id="KW-1185">Reference proteome</keyword>
<evidence type="ECO:0000313" key="3">
    <source>
        <dbReference type="EMBL" id="KAJ4933734.1"/>
    </source>
</evidence>
<dbReference type="GO" id="GO:0015297">
    <property type="term" value="F:antiporter activity"/>
    <property type="evidence" value="ECO:0007669"/>
    <property type="project" value="InterPro"/>
</dbReference>
<accession>A0A9Q0GMW4</accession>
<dbReference type="Pfam" id="PF01554">
    <property type="entry name" value="MatE"/>
    <property type="match status" value="1"/>
</dbReference>
<keyword evidence="2" id="KW-0812">Transmembrane</keyword>
<dbReference type="Proteomes" id="UP001141806">
    <property type="component" value="Unassembled WGS sequence"/>
</dbReference>
<comment type="caution">
    <text evidence="3">The sequence shown here is derived from an EMBL/GenBank/DDBJ whole genome shotgun (WGS) entry which is preliminary data.</text>
</comment>
<dbReference type="PANTHER" id="PTHR11206">
    <property type="entry name" value="MULTIDRUG RESISTANCE PROTEIN"/>
    <property type="match status" value="1"/>
</dbReference>
<name>A0A9Q0GMW4_9MAGN</name>
<dbReference type="GO" id="GO:0016020">
    <property type="term" value="C:membrane"/>
    <property type="evidence" value="ECO:0007669"/>
    <property type="project" value="InterPro"/>
</dbReference>
<dbReference type="GO" id="GO:0042910">
    <property type="term" value="F:xenobiotic transmembrane transporter activity"/>
    <property type="evidence" value="ECO:0007669"/>
    <property type="project" value="InterPro"/>
</dbReference>
<evidence type="ECO:0000313" key="4">
    <source>
        <dbReference type="Proteomes" id="UP001141806"/>
    </source>
</evidence>
<evidence type="ECO:0000256" key="2">
    <source>
        <dbReference type="SAM" id="Phobius"/>
    </source>
</evidence>
<proteinExistence type="inferred from homology"/>
<gene>
    <name evidence="3" type="ORF">NE237_002652</name>
</gene>
<keyword evidence="2" id="KW-1133">Transmembrane helix</keyword>